<evidence type="ECO:0000313" key="2">
    <source>
        <dbReference type="EMBL" id="MPD05813.1"/>
    </source>
</evidence>
<protein>
    <submittedName>
        <fullName evidence="2">Uncharacterized protein</fullName>
    </submittedName>
</protein>
<dbReference type="EMBL" id="VSRR010147875">
    <property type="protein sequence ID" value="MPD05813.1"/>
    <property type="molecule type" value="Genomic_DNA"/>
</dbReference>
<keyword evidence="3" id="KW-1185">Reference proteome</keyword>
<reference evidence="2 3" key="1">
    <citation type="submission" date="2019-05" db="EMBL/GenBank/DDBJ databases">
        <title>Another draft genome of Portunus trituberculatus and its Hox gene families provides insights of decapod evolution.</title>
        <authorList>
            <person name="Jeong J.-H."/>
            <person name="Song I."/>
            <person name="Kim S."/>
            <person name="Choi T."/>
            <person name="Kim D."/>
            <person name="Ryu S."/>
            <person name="Kim W."/>
        </authorList>
    </citation>
    <scope>NUCLEOTIDE SEQUENCE [LARGE SCALE GENOMIC DNA]</scope>
    <source>
        <tissue evidence="2">Muscle</tissue>
    </source>
</reference>
<evidence type="ECO:0000256" key="1">
    <source>
        <dbReference type="SAM" id="Phobius"/>
    </source>
</evidence>
<name>A0A5B7KB39_PORTR</name>
<evidence type="ECO:0000313" key="3">
    <source>
        <dbReference type="Proteomes" id="UP000324222"/>
    </source>
</evidence>
<gene>
    <name evidence="2" type="ORF">E2C01_101581</name>
</gene>
<proteinExistence type="predicted"/>
<dbReference type="AlphaFoldDB" id="A0A5B7KB39"/>
<dbReference type="Proteomes" id="UP000324222">
    <property type="component" value="Unassembled WGS sequence"/>
</dbReference>
<feature type="transmembrane region" description="Helical" evidence="1">
    <location>
        <begin position="121"/>
        <end position="142"/>
    </location>
</feature>
<organism evidence="2 3">
    <name type="scientific">Portunus trituberculatus</name>
    <name type="common">Swimming crab</name>
    <name type="synonym">Neptunus trituberculatus</name>
    <dbReference type="NCBI Taxonomy" id="210409"/>
    <lineage>
        <taxon>Eukaryota</taxon>
        <taxon>Metazoa</taxon>
        <taxon>Ecdysozoa</taxon>
        <taxon>Arthropoda</taxon>
        <taxon>Crustacea</taxon>
        <taxon>Multicrustacea</taxon>
        <taxon>Malacostraca</taxon>
        <taxon>Eumalacostraca</taxon>
        <taxon>Eucarida</taxon>
        <taxon>Decapoda</taxon>
        <taxon>Pleocyemata</taxon>
        <taxon>Brachyura</taxon>
        <taxon>Eubrachyura</taxon>
        <taxon>Portunoidea</taxon>
        <taxon>Portunidae</taxon>
        <taxon>Portuninae</taxon>
        <taxon>Portunus</taxon>
    </lineage>
</organism>
<keyword evidence="1" id="KW-1133">Transmembrane helix</keyword>
<keyword evidence="1" id="KW-0472">Membrane</keyword>
<sequence length="173" mass="18140">MVKGTSDTAASEHAALMVACLPALSLAISALVEGGRLVAFVRLAKSSARSSALPCGAGWDGGGGGPKFLMARSLLHILPKGEWESSVLHHSNHFCSLTSVFTSVAWRCTAVRRDLFSGVGCLLKSFLMAFSSLFISATLLSLNQWSLKVLLGHLVKGIASCAASSRLCLAHEP</sequence>
<feature type="transmembrane region" description="Helical" evidence="1">
    <location>
        <begin position="14"/>
        <end position="32"/>
    </location>
</feature>
<keyword evidence="1" id="KW-0812">Transmembrane</keyword>
<accession>A0A5B7KB39</accession>
<comment type="caution">
    <text evidence="2">The sequence shown here is derived from an EMBL/GenBank/DDBJ whole genome shotgun (WGS) entry which is preliminary data.</text>
</comment>